<dbReference type="InterPro" id="IPR036390">
    <property type="entry name" value="WH_DNA-bd_sf"/>
</dbReference>
<dbReference type="PANTHER" id="PTHR30136">
    <property type="entry name" value="HELIX-TURN-HELIX TRANSCRIPTIONAL REGULATOR, ICLR FAMILY"/>
    <property type="match status" value="1"/>
</dbReference>
<feature type="domain" description="HTH iclR-type" evidence="4">
    <location>
        <begin position="10"/>
        <end position="72"/>
    </location>
</feature>
<dbReference type="PANTHER" id="PTHR30136:SF8">
    <property type="entry name" value="TRANSCRIPTIONAL REGULATORY PROTEIN"/>
    <property type="match status" value="1"/>
</dbReference>
<dbReference type="InterPro" id="IPR005471">
    <property type="entry name" value="Tscrpt_reg_IclR_N"/>
</dbReference>
<feature type="domain" description="IclR-ED" evidence="5">
    <location>
        <begin position="73"/>
        <end position="251"/>
    </location>
</feature>
<accession>A0ABS2R3T4</accession>
<dbReference type="SMART" id="SM00346">
    <property type="entry name" value="HTH_ICLR"/>
    <property type="match status" value="1"/>
</dbReference>
<dbReference type="SUPFAM" id="SSF55781">
    <property type="entry name" value="GAF domain-like"/>
    <property type="match status" value="1"/>
</dbReference>
<dbReference type="InterPro" id="IPR036388">
    <property type="entry name" value="WH-like_DNA-bd_sf"/>
</dbReference>
<organism evidence="6 7">
    <name type="scientific">Siminovitchia thermophila</name>
    <dbReference type="NCBI Taxonomy" id="1245522"/>
    <lineage>
        <taxon>Bacteria</taxon>
        <taxon>Bacillati</taxon>
        <taxon>Bacillota</taxon>
        <taxon>Bacilli</taxon>
        <taxon>Bacillales</taxon>
        <taxon>Bacillaceae</taxon>
        <taxon>Siminovitchia</taxon>
    </lineage>
</organism>
<evidence type="ECO:0000259" key="5">
    <source>
        <dbReference type="PROSITE" id="PS51078"/>
    </source>
</evidence>
<dbReference type="InterPro" id="IPR029016">
    <property type="entry name" value="GAF-like_dom_sf"/>
</dbReference>
<evidence type="ECO:0000256" key="2">
    <source>
        <dbReference type="ARBA" id="ARBA00023125"/>
    </source>
</evidence>
<dbReference type="InterPro" id="IPR050707">
    <property type="entry name" value="HTH_MetabolicPath_Reg"/>
</dbReference>
<dbReference type="PROSITE" id="PS51078">
    <property type="entry name" value="ICLR_ED"/>
    <property type="match status" value="1"/>
</dbReference>
<evidence type="ECO:0000313" key="6">
    <source>
        <dbReference type="EMBL" id="MBM7714293.1"/>
    </source>
</evidence>
<keyword evidence="1" id="KW-0805">Transcription regulation</keyword>
<dbReference type="PROSITE" id="PS51077">
    <property type="entry name" value="HTH_ICLR"/>
    <property type="match status" value="1"/>
</dbReference>
<dbReference type="Pfam" id="PF01614">
    <property type="entry name" value="IclR_C"/>
    <property type="match status" value="1"/>
</dbReference>
<evidence type="ECO:0000256" key="1">
    <source>
        <dbReference type="ARBA" id="ARBA00023015"/>
    </source>
</evidence>
<dbReference type="SUPFAM" id="SSF46785">
    <property type="entry name" value="Winged helix' DNA-binding domain"/>
    <property type="match status" value="1"/>
</dbReference>
<keyword evidence="7" id="KW-1185">Reference proteome</keyword>
<evidence type="ECO:0000313" key="7">
    <source>
        <dbReference type="Proteomes" id="UP000823485"/>
    </source>
</evidence>
<dbReference type="Pfam" id="PF09339">
    <property type="entry name" value="HTH_IclR"/>
    <property type="match status" value="1"/>
</dbReference>
<dbReference type="InterPro" id="IPR014757">
    <property type="entry name" value="Tscrpt_reg_IclR_C"/>
</dbReference>
<proteinExistence type="predicted"/>
<dbReference type="Gene3D" id="3.30.450.40">
    <property type="match status" value="1"/>
</dbReference>
<sequence>MEKKKTLPVIQSLQTGIGILELFVSEDRPLKFSEIQELTGITKSNLHKYLNTLTITGLLHRDKDQGTYHLGSKLIEFGNAAIGSVDLIQKATPYLKKISRELQLTALLSVWTHDGPVIANIWNSQPGLNIGAQIGTRLPVLSSAGKAYLAFKDEAAVKEWKQKGLEYMPFESKRQLEEELPNIKQHYFSYAAEPLVKQISSFSVPVLDYKYDMIGCITIVGFTQLIPTSHENGMSTFVIEQAFELSECFGWQKES</sequence>
<protein>
    <submittedName>
        <fullName evidence="6">DNA-binding IclR family transcriptional regulator</fullName>
    </submittedName>
</protein>
<dbReference type="Proteomes" id="UP000823485">
    <property type="component" value="Unassembled WGS sequence"/>
</dbReference>
<dbReference type="GO" id="GO:0003677">
    <property type="term" value="F:DNA binding"/>
    <property type="evidence" value="ECO:0007669"/>
    <property type="project" value="UniProtKB-KW"/>
</dbReference>
<dbReference type="RefSeq" id="WP_077113123.1">
    <property type="nucleotide sequence ID" value="NZ_JAFBFH010000006.1"/>
</dbReference>
<keyword evidence="3" id="KW-0804">Transcription</keyword>
<comment type="caution">
    <text evidence="6">The sequence shown here is derived from an EMBL/GenBank/DDBJ whole genome shotgun (WGS) entry which is preliminary data.</text>
</comment>
<evidence type="ECO:0000256" key="3">
    <source>
        <dbReference type="ARBA" id="ARBA00023163"/>
    </source>
</evidence>
<reference evidence="6 7" key="1">
    <citation type="submission" date="2021-01" db="EMBL/GenBank/DDBJ databases">
        <title>Genomic Encyclopedia of Type Strains, Phase IV (KMG-IV): sequencing the most valuable type-strain genomes for metagenomic binning, comparative biology and taxonomic classification.</title>
        <authorList>
            <person name="Goeker M."/>
        </authorList>
    </citation>
    <scope>NUCLEOTIDE SEQUENCE [LARGE SCALE GENOMIC DNA]</scope>
    <source>
        <strain evidence="6 7">DSM 105453</strain>
    </source>
</reference>
<dbReference type="Gene3D" id="1.10.10.10">
    <property type="entry name" value="Winged helix-like DNA-binding domain superfamily/Winged helix DNA-binding domain"/>
    <property type="match status" value="1"/>
</dbReference>
<keyword evidence="2 6" id="KW-0238">DNA-binding</keyword>
<dbReference type="EMBL" id="JAFBFH010000006">
    <property type="protein sequence ID" value="MBM7714293.1"/>
    <property type="molecule type" value="Genomic_DNA"/>
</dbReference>
<name>A0ABS2R3T4_9BACI</name>
<evidence type="ECO:0000259" key="4">
    <source>
        <dbReference type="PROSITE" id="PS51077"/>
    </source>
</evidence>
<gene>
    <name evidence="6" type="ORF">JOC94_001265</name>
</gene>